<evidence type="ECO:0000256" key="2">
    <source>
        <dbReference type="SAM" id="MobiDB-lite"/>
    </source>
</evidence>
<feature type="compositionally biased region" description="Basic residues" evidence="2">
    <location>
        <begin position="418"/>
        <end position="429"/>
    </location>
</feature>
<dbReference type="InterPro" id="IPR038973">
    <property type="entry name" value="MutL/Mlh/Pms-like"/>
</dbReference>
<evidence type="ECO:0000313" key="4">
    <source>
        <dbReference type="EMBL" id="KAF2018131.1"/>
    </source>
</evidence>
<evidence type="ECO:0000313" key="5">
    <source>
        <dbReference type="Proteomes" id="UP000799778"/>
    </source>
</evidence>
<comment type="similarity">
    <text evidence="1">Belongs to the DNA mismatch repair MutL/HexB family.</text>
</comment>
<dbReference type="RefSeq" id="XP_033386470.1">
    <property type="nucleotide sequence ID" value="XM_033524372.1"/>
</dbReference>
<dbReference type="InterPro" id="IPR042120">
    <property type="entry name" value="MutL_C_dimsub"/>
</dbReference>
<dbReference type="EMBL" id="ML978068">
    <property type="protein sequence ID" value="KAF2018131.1"/>
    <property type="molecule type" value="Genomic_DNA"/>
</dbReference>
<dbReference type="SUPFAM" id="SSF55874">
    <property type="entry name" value="ATPase domain of HSP90 chaperone/DNA topoisomerase II/histidine kinase"/>
    <property type="match status" value="1"/>
</dbReference>
<dbReference type="GO" id="GO:0005524">
    <property type="term" value="F:ATP binding"/>
    <property type="evidence" value="ECO:0007669"/>
    <property type="project" value="InterPro"/>
</dbReference>
<dbReference type="SMART" id="SM00853">
    <property type="entry name" value="MutL_C"/>
    <property type="match status" value="1"/>
</dbReference>
<feature type="region of interest" description="Disordered" evidence="2">
    <location>
        <begin position="418"/>
        <end position="486"/>
    </location>
</feature>
<feature type="domain" description="MutL C-terminal dimerisation" evidence="3">
    <location>
        <begin position="690"/>
        <end position="903"/>
    </location>
</feature>
<dbReference type="GO" id="GO:0032300">
    <property type="term" value="C:mismatch repair complex"/>
    <property type="evidence" value="ECO:0007669"/>
    <property type="project" value="InterPro"/>
</dbReference>
<dbReference type="SUPFAM" id="SSF118116">
    <property type="entry name" value="DNA mismatch repair protein MutL"/>
    <property type="match status" value="2"/>
</dbReference>
<dbReference type="GO" id="GO:0006298">
    <property type="term" value="P:mismatch repair"/>
    <property type="evidence" value="ECO:0007669"/>
    <property type="project" value="InterPro"/>
</dbReference>
<keyword evidence="5" id="KW-1185">Reference proteome</keyword>
<dbReference type="InterPro" id="IPR037198">
    <property type="entry name" value="MutL_C_sf"/>
</dbReference>
<sequence>MFKHHDSRGAASPAIRGRSILPLPDEAIAQIKSSTAITSLNGVVLDLLKNAFDARATRIEVTVDWARGSCTVEDDGLGIAPLEFADGGGLGKLYYTSKYSSQEVYLGRHGTFLASLAALSLLAITSHHHEYRSHNSVTFHHSKVIERQTPVATYNEIASKGHGTRVTVRNLFGNLPVRVKQRAVAVEQKTEHDRLRETLKQDVTGLLLAWQGTVRLRVRDANNTVILNTNAQHPSKSLLPEKTSATQLQHVLHVLTQLDFISTDNWSTWVPASAATSDISIKGAVSLIPAPSKRVQFISLGVNHISPLSSHNELYDTVNRIFNLSNFGMLDDETDLDESEKLRRKTDGRFKSDGPTQRQLRGKKGVDRYPMFCLCISFGRSSSPAHLGGELFNDTANLQAVIEVLEILLTQWLSSHHFRPQKTRSRRQRKEPSEPDREGPVDFCNASLGKASPSSDKSLTIFPQESPREPPPKRKRLTSMPAKSRQSMFMDWSRIKTGKPEFLESMSKANNRKSSTPPLRSLPLEIIPRLNSTKPSAEVAGLTPTPSNDSLDACSTPRAQVDRNTEDDTIVWTDPLTKQTHLLNARTGCAAVQATSAPPKVSARLAISSHEDGQEIHTPFLDGILQTWTNPIFKPTESPIPRFQSIDADVHVAQSAHAQCAHFDFANTFRSQDGWRTDRLSKTGLYQCRVLGQVDRKFILVEMPGFSACDEGRTDTRLLVLVDQHAADERIRVETLLAELCAPLQQPINGTVYTSKLGYSSKVASMMLQKPLLFSVSPTESDLFIKHAARFAAWGVLYDVSVGHSIVKGNQASLVVTALPPSIAERCRLDPKVLISFLRTSVWTYAEDLHLPTLADVDPSTQEDEDEAHTPLWVRRLSHCPQALVDMINSRACRSAIMFNDELLKHDCEELVTKLSKCTFPFMCAHGRPSMVPLVDLNNFGYDHQIGPSSTGTTQCGSVQGRSDDFVSAWKKWKQK</sequence>
<dbReference type="Gene3D" id="3.30.1540.20">
    <property type="entry name" value="MutL, C-terminal domain, dimerisation subdomain"/>
    <property type="match status" value="1"/>
</dbReference>
<dbReference type="AlphaFoldDB" id="A0A6A5XZI0"/>
<dbReference type="GO" id="GO:0140664">
    <property type="term" value="F:ATP-dependent DNA damage sensor activity"/>
    <property type="evidence" value="ECO:0007669"/>
    <property type="project" value="InterPro"/>
</dbReference>
<dbReference type="InterPro" id="IPR014790">
    <property type="entry name" value="MutL_C"/>
</dbReference>
<organism evidence="4 5">
    <name type="scientific">Aaosphaeria arxii CBS 175.79</name>
    <dbReference type="NCBI Taxonomy" id="1450172"/>
    <lineage>
        <taxon>Eukaryota</taxon>
        <taxon>Fungi</taxon>
        <taxon>Dikarya</taxon>
        <taxon>Ascomycota</taxon>
        <taxon>Pezizomycotina</taxon>
        <taxon>Dothideomycetes</taxon>
        <taxon>Pleosporomycetidae</taxon>
        <taxon>Pleosporales</taxon>
        <taxon>Pleosporales incertae sedis</taxon>
        <taxon>Aaosphaeria</taxon>
    </lineage>
</organism>
<gene>
    <name evidence="4" type="ORF">BU24DRAFT_368443</name>
</gene>
<evidence type="ECO:0000259" key="3">
    <source>
        <dbReference type="SMART" id="SM00853"/>
    </source>
</evidence>
<protein>
    <recommendedName>
        <fullName evidence="3">MutL C-terminal dimerisation domain-containing protein</fullName>
    </recommendedName>
</protein>
<name>A0A6A5XZI0_9PLEO</name>
<dbReference type="GeneID" id="54281769"/>
<dbReference type="Pfam" id="PF13589">
    <property type="entry name" value="HATPase_c_3"/>
    <property type="match status" value="1"/>
</dbReference>
<dbReference type="GO" id="GO:0016887">
    <property type="term" value="F:ATP hydrolysis activity"/>
    <property type="evidence" value="ECO:0007669"/>
    <property type="project" value="InterPro"/>
</dbReference>
<feature type="region of interest" description="Disordered" evidence="2">
    <location>
        <begin position="535"/>
        <end position="562"/>
    </location>
</feature>
<dbReference type="Proteomes" id="UP000799778">
    <property type="component" value="Unassembled WGS sequence"/>
</dbReference>
<proteinExistence type="inferred from homology"/>
<dbReference type="OrthoDB" id="429932at2759"/>
<dbReference type="PANTHER" id="PTHR10073:SF47">
    <property type="entry name" value="DNA MISMATCH REPAIR PROTEIN MLH3"/>
    <property type="match status" value="1"/>
</dbReference>
<dbReference type="InterPro" id="IPR036890">
    <property type="entry name" value="HATPase_C_sf"/>
</dbReference>
<reference evidence="4" key="1">
    <citation type="journal article" date="2020" name="Stud. Mycol.">
        <title>101 Dothideomycetes genomes: a test case for predicting lifestyles and emergence of pathogens.</title>
        <authorList>
            <person name="Haridas S."/>
            <person name="Albert R."/>
            <person name="Binder M."/>
            <person name="Bloem J."/>
            <person name="Labutti K."/>
            <person name="Salamov A."/>
            <person name="Andreopoulos B."/>
            <person name="Baker S."/>
            <person name="Barry K."/>
            <person name="Bills G."/>
            <person name="Bluhm B."/>
            <person name="Cannon C."/>
            <person name="Castanera R."/>
            <person name="Culley D."/>
            <person name="Daum C."/>
            <person name="Ezra D."/>
            <person name="Gonzalez J."/>
            <person name="Henrissat B."/>
            <person name="Kuo A."/>
            <person name="Liang C."/>
            <person name="Lipzen A."/>
            <person name="Lutzoni F."/>
            <person name="Magnuson J."/>
            <person name="Mondo S."/>
            <person name="Nolan M."/>
            <person name="Ohm R."/>
            <person name="Pangilinan J."/>
            <person name="Park H.-J."/>
            <person name="Ramirez L."/>
            <person name="Alfaro M."/>
            <person name="Sun H."/>
            <person name="Tritt A."/>
            <person name="Yoshinaga Y."/>
            <person name="Zwiers L.-H."/>
            <person name="Turgeon B."/>
            <person name="Goodwin S."/>
            <person name="Spatafora J."/>
            <person name="Crous P."/>
            <person name="Grigoriev I."/>
        </authorList>
    </citation>
    <scope>NUCLEOTIDE SEQUENCE</scope>
    <source>
        <strain evidence="4">CBS 175.79</strain>
    </source>
</reference>
<accession>A0A6A5XZI0</accession>
<dbReference type="Gene3D" id="3.30.565.10">
    <property type="entry name" value="Histidine kinase-like ATPase, C-terminal domain"/>
    <property type="match status" value="1"/>
</dbReference>
<dbReference type="PANTHER" id="PTHR10073">
    <property type="entry name" value="DNA MISMATCH REPAIR PROTEIN MLH, PMS, MUTL"/>
    <property type="match status" value="1"/>
</dbReference>
<feature type="compositionally biased region" description="Basic and acidic residues" evidence="2">
    <location>
        <begin position="430"/>
        <end position="440"/>
    </location>
</feature>
<evidence type="ECO:0000256" key="1">
    <source>
        <dbReference type="ARBA" id="ARBA00006082"/>
    </source>
</evidence>